<feature type="transmembrane region" description="Helical" evidence="8">
    <location>
        <begin position="94"/>
        <end position="112"/>
    </location>
</feature>
<dbReference type="InterPro" id="IPR002781">
    <property type="entry name" value="TM_pro_TauE-like"/>
</dbReference>
<evidence type="ECO:0000256" key="1">
    <source>
        <dbReference type="ARBA" id="ARBA00004651"/>
    </source>
</evidence>
<evidence type="ECO:0000256" key="4">
    <source>
        <dbReference type="ARBA" id="ARBA00022475"/>
    </source>
</evidence>
<gene>
    <name evidence="9" type="ordered locus">AM1_4804</name>
</gene>
<dbReference type="OrthoDB" id="8421744at2"/>
<dbReference type="HOGENOM" id="CLU_054750_4_0_3"/>
<evidence type="ECO:0000256" key="8">
    <source>
        <dbReference type="RuleBase" id="RU363041"/>
    </source>
</evidence>
<sequence length="246" mass="27291">MPFVVLGVVSFLSWFISMVAGGGSPLMLIPLVSFMYGAQAVAPVITTGMLLGNIQRLFYFWEDIEWEVTLWQLPGVIVGSILGAFTLNYINLEWLQFVIGISLLLMVANYWFGNQESTFTLKTWQFLPLGFGNSFASGLIGSTGPIMNPAYINYGLLKEAMVATKAANIILAHVIKLCAYASLGNLNREYVIYGVVIGAAAFPANWLGQWVLSKMSNDLFKQVTFIFIAVSGIMMLWEQRQVLMAW</sequence>
<name>B0C2I5_ACAM1</name>
<protein>
    <recommendedName>
        <fullName evidence="8">Probable membrane transporter protein</fullName>
    </recommendedName>
</protein>
<feature type="transmembrane region" description="Helical" evidence="8">
    <location>
        <begin position="124"/>
        <end position="146"/>
    </location>
</feature>
<dbReference type="PANTHER" id="PTHR30269:SF37">
    <property type="entry name" value="MEMBRANE TRANSPORTER PROTEIN"/>
    <property type="match status" value="1"/>
</dbReference>
<dbReference type="PANTHER" id="PTHR30269">
    <property type="entry name" value="TRANSMEMBRANE PROTEIN YFCA"/>
    <property type="match status" value="1"/>
</dbReference>
<comment type="subcellular location">
    <subcellularLocation>
        <location evidence="1 8">Cell membrane</location>
        <topology evidence="1 8">Multi-pass membrane protein</topology>
    </subcellularLocation>
</comment>
<evidence type="ECO:0000256" key="7">
    <source>
        <dbReference type="ARBA" id="ARBA00023136"/>
    </source>
</evidence>
<reference evidence="9 10" key="1">
    <citation type="journal article" date="2008" name="Proc. Natl. Acad. Sci. U.S.A.">
        <title>Niche adaptation and genome expansion in the chlorophyll d-producing cyanobacterium Acaryochloris marina.</title>
        <authorList>
            <person name="Swingley W.D."/>
            <person name="Chen M."/>
            <person name="Cheung P.C."/>
            <person name="Conrad A.L."/>
            <person name="Dejesa L.C."/>
            <person name="Hao J."/>
            <person name="Honchak B.M."/>
            <person name="Karbach L.E."/>
            <person name="Kurdoglu A."/>
            <person name="Lahiri S."/>
            <person name="Mastrian S.D."/>
            <person name="Miyashita H."/>
            <person name="Page L."/>
            <person name="Ramakrishna P."/>
            <person name="Satoh S."/>
            <person name="Sattley W.M."/>
            <person name="Shimada Y."/>
            <person name="Taylor H.L."/>
            <person name="Tomo T."/>
            <person name="Tsuchiya T."/>
            <person name="Wang Z.T."/>
            <person name="Raymond J."/>
            <person name="Mimuro M."/>
            <person name="Blankenship R.E."/>
            <person name="Touchman J.W."/>
        </authorList>
    </citation>
    <scope>NUCLEOTIDE SEQUENCE [LARGE SCALE GENOMIC DNA]</scope>
    <source>
        <strain evidence="10">MBIC 11017</strain>
    </source>
</reference>
<keyword evidence="6 8" id="KW-1133">Transmembrane helix</keyword>
<dbReference type="eggNOG" id="COG0730">
    <property type="taxonomic scope" value="Bacteria"/>
</dbReference>
<dbReference type="STRING" id="329726.AM1_4804"/>
<evidence type="ECO:0000256" key="3">
    <source>
        <dbReference type="ARBA" id="ARBA00022448"/>
    </source>
</evidence>
<comment type="similarity">
    <text evidence="2 8">Belongs to the 4-toluene sulfonate uptake permease (TSUP) (TC 2.A.102) family.</text>
</comment>
<dbReference type="AlphaFoldDB" id="B0C2I5"/>
<dbReference type="RefSeq" id="WP_012165057.1">
    <property type="nucleotide sequence ID" value="NC_009925.1"/>
</dbReference>
<dbReference type="GO" id="GO:0005886">
    <property type="term" value="C:plasma membrane"/>
    <property type="evidence" value="ECO:0007669"/>
    <property type="project" value="UniProtKB-SubCell"/>
</dbReference>
<feature type="transmembrane region" description="Helical" evidence="8">
    <location>
        <begin position="66"/>
        <end position="88"/>
    </location>
</feature>
<evidence type="ECO:0000256" key="2">
    <source>
        <dbReference type="ARBA" id="ARBA00009142"/>
    </source>
</evidence>
<feature type="transmembrane region" description="Helical" evidence="8">
    <location>
        <begin position="31"/>
        <end position="54"/>
    </location>
</feature>
<dbReference type="InterPro" id="IPR052017">
    <property type="entry name" value="TSUP"/>
</dbReference>
<keyword evidence="5 8" id="KW-0812">Transmembrane</keyword>
<dbReference type="EMBL" id="CP000828">
    <property type="protein sequence ID" value="ABW29775.1"/>
    <property type="molecule type" value="Genomic_DNA"/>
</dbReference>
<evidence type="ECO:0000256" key="6">
    <source>
        <dbReference type="ARBA" id="ARBA00022989"/>
    </source>
</evidence>
<organism evidence="9 10">
    <name type="scientific">Acaryochloris marina (strain MBIC 11017)</name>
    <dbReference type="NCBI Taxonomy" id="329726"/>
    <lineage>
        <taxon>Bacteria</taxon>
        <taxon>Bacillati</taxon>
        <taxon>Cyanobacteriota</taxon>
        <taxon>Cyanophyceae</taxon>
        <taxon>Acaryochloridales</taxon>
        <taxon>Acaryochloridaceae</taxon>
        <taxon>Acaryochloris</taxon>
    </lineage>
</organism>
<keyword evidence="7 8" id="KW-0472">Membrane</keyword>
<accession>B0C2I5</accession>
<evidence type="ECO:0000256" key="5">
    <source>
        <dbReference type="ARBA" id="ARBA00022692"/>
    </source>
</evidence>
<feature type="transmembrane region" description="Helical" evidence="8">
    <location>
        <begin position="219"/>
        <end position="237"/>
    </location>
</feature>
<keyword evidence="3" id="KW-0813">Transport</keyword>
<dbReference type="Pfam" id="PF01925">
    <property type="entry name" value="TauE"/>
    <property type="match status" value="1"/>
</dbReference>
<proteinExistence type="inferred from homology"/>
<keyword evidence="10" id="KW-1185">Reference proteome</keyword>
<feature type="transmembrane region" description="Helical" evidence="8">
    <location>
        <begin position="190"/>
        <end position="207"/>
    </location>
</feature>
<evidence type="ECO:0000313" key="9">
    <source>
        <dbReference type="EMBL" id="ABW29775.1"/>
    </source>
</evidence>
<evidence type="ECO:0000313" key="10">
    <source>
        <dbReference type="Proteomes" id="UP000000268"/>
    </source>
</evidence>
<dbReference type="Proteomes" id="UP000000268">
    <property type="component" value="Chromosome"/>
</dbReference>
<dbReference type="KEGG" id="amr:AM1_4804"/>
<keyword evidence="4 8" id="KW-1003">Cell membrane</keyword>